<dbReference type="PANTHER" id="PTHR11306">
    <property type="entry name" value="NIEMANN PICK TYPE C2 PROTEIN NPC2-RELATED"/>
    <property type="match status" value="1"/>
</dbReference>
<name>A0A921ZE87_MANSE</name>
<keyword evidence="8" id="KW-1185">Reference proteome</keyword>
<organism evidence="7 8">
    <name type="scientific">Manduca sexta</name>
    <name type="common">Tobacco hawkmoth</name>
    <name type="synonym">Tobacco hornworm</name>
    <dbReference type="NCBI Taxonomy" id="7130"/>
    <lineage>
        <taxon>Eukaryota</taxon>
        <taxon>Metazoa</taxon>
        <taxon>Ecdysozoa</taxon>
        <taxon>Arthropoda</taxon>
        <taxon>Hexapoda</taxon>
        <taxon>Insecta</taxon>
        <taxon>Pterygota</taxon>
        <taxon>Neoptera</taxon>
        <taxon>Endopterygota</taxon>
        <taxon>Lepidoptera</taxon>
        <taxon>Glossata</taxon>
        <taxon>Ditrysia</taxon>
        <taxon>Bombycoidea</taxon>
        <taxon>Sphingidae</taxon>
        <taxon>Sphinginae</taxon>
        <taxon>Sphingini</taxon>
        <taxon>Manduca</taxon>
    </lineage>
</organism>
<sequence length="179" mass="20336">MLQKFKMNTKHNVINQSIGRATPCRSDVMAALHWFLLAALLGCTLAEEQAIFYNCEEASEAVCSVKEVRINPCNPNKKCIFKKGVNASISFDFEPNFASSKLVTTLYGPFDVEFDEMTNVDACQYTKCPTEPGKSQVLDYTLYIGKKLPQGTYTFKWKLWNPEETSQLCCFKTTIKIRK</sequence>
<comment type="subcellular location">
    <subcellularLocation>
        <location evidence="1">Secreted</location>
    </subcellularLocation>
</comment>
<dbReference type="GO" id="GO:0005576">
    <property type="term" value="C:extracellular region"/>
    <property type="evidence" value="ECO:0007669"/>
    <property type="project" value="UniProtKB-SubCell"/>
</dbReference>
<accession>A0A921ZE87</accession>
<dbReference type="EMBL" id="JH668508">
    <property type="protein sequence ID" value="KAG6456256.1"/>
    <property type="molecule type" value="Genomic_DNA"/>
</dbReference>
<dbReference type="Proteomes" id="UP000791440">
    <property type="component" value="Unassembled WGS sequence"/>
</dbReference>
<dbReference type="Pfam" id="PF02221">
    <property type="entry name" value="E1_DerP2_DerF2"/>
    <property type="match status" value="1"/>
</dbReference>
<evidence type="ECO:0000256" key="5">
    <source>
        <dbReference type="SAM" id="SignalP"/>
    </source>
</evidence>
<reference evidence="7" key="2">
    <citation type="submission" date="2020-12" db="EMBL/GenBank/DDBJ databases">
        <authorList>
            <person name="Kanost M."/>
        </authorList>
    </citation>
    <scope>NUCLEOTIDE SEQUENCE</scope>
</reference>
<evidence type="ECO:0000256" key="3">
    <source>
        <dbReference type="ARBA" id="ARBA00022525"/>
    </source>
</evidence>
<comment type="caution">
    <text evidence="7">The sequence shown here is derived from an EMBL/GenBank/DDBJ whole genome shotgun (WGS) entry which is preliminary data.</text>
</comment>
<dbReference type="InterPro" id="IPR003172">
    <property type="entry name" value="ML_dom"/>
</dbReference>
<keyword evidence="3" id="KW-0964">Secreted</keyword>
<keyword evidence="4" id="KW-0325">Glycoprotein</keyword>
<evidence type="ECO:0000256" key="4">
    <source>
        <dbReference type="ARBA" id="ARBA00023180"/>
    </source>
</evidence>
<protein>
    <recommendedName>
        <fullName evidence="6">MD-2-related lipid-recognition domain-containing protein</fullName>
    </recommendedName>
</protein>
<dbReference type="AlphaFoldDB" id="A0A921ZE87"/>
<evidence type="ECO:0000256" key="2">
    <source>
        <dbReference type="ARBA" id="ARBA00006370"/>
    </source>
</evidence>
<keyword evidence="5" id="KW-0732">Signal</keyword>
<dbReference type="PANTHER" id="PTHR11306:SF55">
    <property type="entry name" value="GEO08227P1-RELATED"/>
    <property type="match status" value="1"/>
</dbReference>
<dbReference type="FunFam" id="2.60.40.770:FF:000001">
    <property type="entry name" value="NPC intracellular cholesterol transporter 2"/>
    <property type="match status" value="1"/>
</dbReference>
<evidence type="ECO:0000259" key="6">
    <source>
        <dbReference type="SMART" id="SM00737"/>
    </source>
</evidence>
<dbReference type="GO" id="GO:0032934">
    <property type="term" value="F:sterol binding"/>
    <property type="evidence" value="ECO:0007669"/>
    <property type="project" value="InterPro"/>
</dbReference>
<dbReference type="SMART" id="SM00737">
    <property type="entry name" value="ML"/>
    <property type="match status" value="1"/>
</dbReference>
<dbReference type="GO" id="GO:0015918">
    <property type="term" value="P:sterol transport"/>
    <property type="evidence" value="ECO:0007669"/>
    <property type="project" value="InterPro"/>
</dbReference>
<reference evidence="7" key="1">
    <citation type="journal article" date="2016" name="Insect Biochem. Mol. Biol.">
        <title>Multifaceted biological insights from a draft genome sequence of the tobacco hornworm moth, Manduca sexta.</title>
        <authorList>
            <person name="Kanost M.R."/>
            <person name="Arrese E.L."/>
            <person name="Cao X."/>
            <person name="Chen Y.R."/>
            <person name="Chellapilla S."/>
            <person name="Goldsmith M.R."/>
            <person name="Grosse-Wilde E."/>
            <person name="Heckel D.G."/>
            <person name="Herndon N."/>
            <person name="Jiang H."/>
            <person name="Papanicolaou A."/>
            <person name="Qu J."/>
            <person name="Soulages J.L."/>
            <person name="Vogel H."/>
            <person name="Walters J."/>
            <person name="Waterhouse R.M."/>
            <person name="Ahn S.J."/>
            <person name="Almeida F.C."/>
            <person name="An C."/>
            <person name="Aqrawi P."/>
            <person name="Bretschneider A."/>
            <person name="Bryant W.B."/>
            <person name="Bucks S."/>
            <person name="Chao H."/>
            <person name="Chevignon G."/>
            <person name="Christen J.M."/>
            <person name="Clarke D.F."/>
            <person name="Dittmer N.T."/>
            <person name="Ferguson L.C.F."/>
            <person name="Garavelou S."/>
            <person name="Gordon K.H.J."/>
            <person name="Gunaratna R.T."/>
            <person name="Han Y."/>
            <person name="Hauser F."/>
            <person name="He Y."/>
            <person name="Heidel-Fischer H."/>
            <person name="Hirsh A."/>
            <person name="Hu Y."/>
            <person name="Jiang H."/>
            <person name="Kalra D."/>
            <person name="Klinner C."/>
            <person name="Konig C."/>
            <person name="Kovar C."/>
            <person name="Kroll A.R."/>
            <person name="Kuwar S.S."/>
            <person name="Lee S.L."/>
            <person name="Lehman R."/>
            <person name="Li K."/>
            <person name="Li Z."/>
            <person name="Liang H."/>
            <person name="Lovelace S."/>
            <person name="Lu Z."/>
            <person name="Mansfield J.H."/>
            <person name="McCulloch K.J."/>
            <person name="Mathew T."/>
            <person name="Morton B."/>
            <person name="Muzny D.M."/>
            <person name="Neunemann D."/>
            <person name="Ongeri F."/>
            <person name="Pauchet Y."/>
            <person name="Pu L.L."/>
            <person name="Pyrousis I."/>
            <person name="Rao X.J."/>
            <person name="Redding A."/>
            <person name="Roesel C."/>
            <person name="Sanchez-Gracia A."/>
            <person name="Schaack S."/>
            <person name="Shukla A."/>
            <person name="Tetreau G."/>
            <person name="Wang Y."/>
            <person name="Xiong G.H."/>
            <person name="Traut W."/>
            <person name="Walsh T.K."/>
            <person name="Worley K.C."/>
            <person name="Wu D."/>
            <person name="Wu W."/>
            <person name="Wu Y.Q."/>
            <person name="Zhang X."/>
            <person name="Zou Z."/>
            <person name="Zucker H."/>
            <person name="Briscoe A.D."/>
            <person name="Burmester T."/>
            <person name="Clem R.J."/>
            <person name="Feyereisen R."/>
            <person name="Grimmelikhuijzen C.J.P."/>
            <person name="Hamodrakas S.J."/>
            <person name="Hansson B.S."/>
            <person name="Huguet E."/>
            <person name="Jermiin L.S."/>
            <person name="Lan Q."/>
            <person name="Lehman H.K."/>
            <person name="Lorenzen M."/>
            <person name="Merzendorfer H."/>
            <person name="Michalopoulos I."/>
            <person name="Morton D.B."/>
            <person name="Muthukrishnan S."/>
            <person name="Oakeshott J.G."/>
            <person name="Palmer W."/>
            <person name="Park Y."/>
            <person name="Passarelli A.L."/>
            <person name="Rozas J."/>
            <person name="Schwartz L.M."/>
            <person name="Smith W."/>
            <person name="Southgate A."/>
            <person name="Vilcinskas A."/>
            <person name="Vogt R."/>
            <person name="Wang P."/>
            <person name="Werren J."/>
            <person name="Yu X.Q."/>
            <person name="Zhou J.J."/>
            <person name="Brown S.J."/>
            <person name="Scherer S.E."/>
            <person name="Richards S."/>
            <person name="Blissard G.W."/>
        </authorList>
    </citation>
    <scope>NUCLEOTIDE SEQUENCE</scope>
</reference>
<feature type="chain" id="PRO_5037425491" description="MD-2-related lipid-recognition domain-containing protein" evidence="5">
    <location>
        <begin position="47"/>
        <end position="179"/>
    </location>
</feature>
<feature type="signal peptide" evidence="5">
    <location>
        <begin position="1"/>
        <end position="46"/>
    </location>
</feature>
<dbReference type="InterPro" id="IPR039670">
    <property type="entry name" value="NPC2-like"/>
</dbReference>
<evidence type="ECO:0000313" key="7">
    <source>
        <dbReference type="EMBL" id="KAG6456256.1"/>
    </source>
</evidence>
<gene>
    <name evidence="7" type="ORF">O3G_MSEX009635</name>
</gene>
<comment type="similarity">
    <text evidence="2">Belongs to the NPC2 family.</text>
</comment>
<evidence type="ECO:0000313" key="8">
    <source>
        <dbReference type="Proteomes" id="UP000791440"/>
    </source>
</evidence>
<proteinExistence type="inferred from homology"/>
<evidence type="ECO:0000256" key="1">
    <source>
        <dbReference type="ARBA" id="ARBA00004613"/>
    </source>
</evidence>
<feature type="domain" description="MD-2-related lipid-recognition" evidence="6">
    <location>
        <begin position="52"/>
        <end position="175"/>
    </location>
</feature>